<dbReference type="RefSeq" id="WP_338203663.1">
    <property type="nucleotide sequence ID" value="NZ_JAEKNR010000178.1"/>
</dbReference>
<sequence length="224" mass="25344">MAARPPLADGPAGPADACPYRRPFPEDFDECLTYQATMFVGLDLQYRPLRPSRTCRFLTVGEVSGLRGTFYGRCALGDSSARQRWMNRIDRERLHKLQELRGELSAFLKPSIEELWRLKGDQLRAQRQGDGEDPTAFTEALRALADRMTEGIDTFFDSRAQTLDELQMPRESLVQLTRLTLDAFVDQATSEQAEVELPSEVLSRFPPEVLALMRPESSVSSQRS</sequence>
<gene>
    <name evidence="1" type="ORF">JF922_18210</name>
</gene>
<protein>
    <submittedName>
        <fullName evidence="1">Uncharacterized protein</fullName>
    </submittedName>
</protein>
<name>A0A934KBE1_9BACT</name>
<accession>A0A934KBE1</accession>
<dbReference type="Proteomes" id="UP000612893">
    <property type="component" value="Unassembled WGS sequence"/>
</dbReference>
<evidence type="ECO:0000313" key="2">
    <source>
        <dbReference type="Proteomes" id="UP000612893"/>
    </source>
</evidence>
<evidence type="ECO:0000313" key="1">
    <source>
        <dbReference type="EMBL" id="MBJ7599998.1"/>
    </source>
</evidence>
<reference evidence="1" key="1">
    <citation type="submission" date="2020-10" db="EMBL/GenBank/DDBJ databases">
        <title>Ca. Dormibacterota MAGs.</title>
        <authorList>
            <person name="Montgomery K."/>
        </authorList>
    </citation>
    <scope>NUCLEOTIDE SEQUENCE [LARGE SCALE GENOMIC DNA]</scope>
    <source>
        <strain evidence="1">SC8812_S17_10</strain>
    </source>
</reference>
<comment type="caution">
    <text evidence="1">The sequence shown here is derived from an EMBL/GenBank/DDBJ whole genome shotgun (WGS) entry which is preliminary data.</text>
</comment>
<dbReference type="EMBL" id="JAEKNR010000178">
    <property type="protein sequence ID" value="MBJ7599998.1"/>
    <property type="molecule type" value="Genomic_DNA"/>
</dbReference>
<dbReference type="AlphaFoldDB" id="A0A934KBE1"/>
<organism evidence="1 2">
    <name type="scientific">Candidatus Nephthysia bennettiae</name>
    <dbReference type="NCBI Taxonomy" id="3127016"/>
    <lineage>
        <taxon>Bacteria</taxon>
        <taxon>Bacillati</taxon>
        <taxon>Candidatus Dormiibacterota</taxon>
        <taxon>Candidatus Dormibacteria</taxon>
        <taxon>Candidatus Dormibacterales</taxon>
        <taxon>Candidatus Dormibacteraceae</taxon>
        <taxon>Candidatus Nephthysia</taxon>
    </lineage>
</organism>
<proteinExistence type="predicted"/>
<keyword evidence="2" id="KW-1185">Reference proteome</keyword>